<dbReference type="OrthoDB" id="215335at2"/>
<gene>
    <name evidence="2" type="ORF">HG66A1_50600</name>
</gene>
<dbReference type="EMBL" id="CP036266">
    <property type="protein sequence ID" value="QDT23243.1"/>
    <property type="molecule type" value="Genomic_DNA"/>
</dbReference>
<organism evidence="2 3">
    <name type="scientific">Gimesia chilikensis</name>
    <dbReference type="NCBI Taxonomy" id="2605989"/>
    <lineage>
        <taxon>Bacteria</taxon>
        <taxon>Pseudomonadati</taxon>
        <taxon>Planctomycetota</taxon>
        <taxon>Planctomycetia</taxon>
        <taxon>Planctomycetales</taxon>
        <taxon>Planctomycetaceae</taxon>
        <taxon>Gimesia</taxon>
    </lineage>
</organism>
<evidence type="ECO:0000313" key="2">
    <source>
        <dbReference type="EMBL" id="QDT23243.1"/>
    </source>
</evidence>
<evidence type="ECO:0000259" key="1">
    <source>
        <dbReference type="Pfam" id="PF09346"/>
    </source>
</evidence>
<dbReference type="Proteomes" id="UP000320421">
    <property type="component" value="Chromosome"/>
</dbReference>
<reference evidence="2 3" key="1">
    <citation type="submission" date="2019-02" db="EMBL/GenBank/DDBJ databases">
        <title>Deep-cultivation of Planctomycetes and their phenomic and genomic characterization uncovers novel biology.</title>
        <authorList>
            <person name="Wiegand S."/>
            <person name="Jogler M."/>
            <person name="Boedeker C."/>
            <person name="Pinto D."/>
            <person name="Vollmers J."/>
            <person name="Rivas-Marin E."/>
            <person name="Kohn T."/>
            <person name="Peeters S.H."/>
            <person name="Heuer A."/>
            <person name="Rast P."/>
            <person name="Oberbeckmann S."/>
            <person name="Bunk B."/>
            <person name="Jeske O."/>
            <person name="Meyerdierks A."/>
            <person name="Storesund J.E."/>
            <person name="Kallscheuer N."/>
            <person name="Luecker S."/>
            <person name="Lage O.M."/>
            <person name="Pohl T."/>
            <person name="Merkel B.J."/>
            <person name="Hornburger P."/>
            <person name="Mueller R.-W."/>
            <person name="Bruemmer F."/>
            <person name="Labrenz M."/>
            <person name="Spormann A.M."/>
            <person name="Op den Camp H."/>
            <person name="Overmann J."/>
            <person name="Amann R."/>
            <person name="Jetten M.S.M."/>
            <person name="Mascher T."/>
            <person name="Medema M.H."/>
            <person name="Devos D.P."/>
            <person name="Kaster A.-K."/>
            <person name="Ovreas L."/>
            <person name="Rohde M."/>
            <person name="Galperin M.Y."/>
            <person name="Jogler C."/>
        </authorList>
    </citation>
    <scope>NUCLEOTIDE SEQUENCE [LARGE SCALE GENOMIC DNA]</scope>
    <source>
        <strain evidence="2 3">HG66A1</strain>
    </source>
</reference>
<dbReference type="RefSeq" id="WP_145190359.1">
    <property type="nucleotide sequence ID" value="NZ_CP036266.1"/>
</dbReference>
<accession>A0A517PV41</accession>
<keyword evidence="3" id="KW-1185">Reference proteome</keyword>
<dbReference type="AlphaFoldDB" id="A0A517PV41"/>
<proteinExistence type="predicted"/>
<dbReference type="SUPFAM" id="SSF160631">
    <property type="entry name" value="SMI1/KNR4-like"/>
    <property type="match status" value="1"/>
</dbReference>
<dbReference type="Gene3D" id="3.40.1580.10">
    <property type="entry name" value="SMI1/KNR4-like"/>
    <property type="match status" value="1"/>
</dbReference>
<dbReference type="InterPro" id="IPR018958">
    <property type="entry name" value="Knr4/Smi1-like_dom"/>
</dbReference>
<evidence type="ECO:0000313" key="3">
    <source>
        <dbReference type="Proteomes" id="UP000320421"/>
    </source>
</evidence>
<dbReference type="InterPro" id="IPR037883">
    <property type="entry name" value="Knr4/Smi1-like_sf"/>
</dbReference>
<protein>
    <submittedName>
        <fullName evidence="2">SMI1 / KNR4 family protein</fullName>
    </submittedName>
</protein>
<sequence>MIEQKLHELGVIISNDTVHNEAELLREYEALTGHTLPVTYRHFLLKFKTSMYFDNMIVYRPLESSPWDSDGTQGLDEFYGLTLGANQDTGLSTLPKKYSTYLDRVPYSVVPIAEAPGGNQICLGVESPVEGKIFFWDHEDEREIMGEHKNDFENMYLIANTFEDFIGSLMIDNSAPDSDDDDGIVSTWFSDDLDL</sequence>
<feature type="domain" description="Knr4/Smi1-like" evidence="1">
    <location>
        <begin position="23"/>
        <end position="166"/>
    </location>
</feature>
<name>A0A517PV41_9PLAN</name>
<dbReference type="Pfam" id="PF09346">
    <property type="entry name" value="SMI1_KNR4"/>
    <property type="match status" value="1"/>
</dbReference>